<dbReference type="PANTHER" id="PTHR46312:SF2">
    <property type="entry name" value="NUCLEOTIDE-BINDING OLIGOMERIZATION DOMAIN-CONTAINING PROTEIN 2-LIKE"/>
    <property type="match status" value="1"/>
</dbReference>
<evidence type="ECO:0000313" key="2">
    <source>
        <dbReference type="EMBL" id="CAF4138876.1"/>
    </source>
</evidence>
<gene>
    <name evidence="2" type="ORF">BYL167_LOCUS20919</name>
</gene>
<dbReference type="SUPFAM" id="SSF48371">
    <property type="entry name" value="ARM repeat"/>
    <property type="match status" value="1"/>
</dbReference>
<evidence type="ECO:0000313" key="3">
    <source>
        <dbReference type="Proteomes" id="UP000681967"/>
    </source>
</evidence>
<dbReference type="PROSITE" id="PS50077">
    <property type="entry name" value="HEAT_REPEAT"/>
    <property type="match status" value="1"/>
</dbReference>
<dbReference type="EMBL" id="CAJOBH010009346">
    <property type="protein sequence ID" value="CAF4138876.1"/>
    <property type="molecule type" value="Genomic_DNA"/>
</dbReference>
<comment type="caution">
    <text evidence="2">The sequence shown here is derived from an EMBL/GenBank/DDBJ whole genome shotgun (WGS) entry which is preliminary data.</text>
</comment>
<dbReference type="Gene3D" id="1.25.10.10">
    <property type="entry name" value="Leucine-rich Repeat Variant"/>
    <property type="match status" value="1"/>
</dbReference>
<feature type="non-terminal residue" evidence="2">
    <location>
        <position position="1"/>
    </location>
</feature>
<protein>
    <submittedName>
        <fullName evidence="2">Uncharacterized protein</fullName>
    </submittedName>
</protein>
<dbReference type="InterPro" id="IPR011989">
    <property type="entry name" value="ARM-like"/>
</dbReference>
<dbReference type="InterPro" id="IPR021133">
    <property type="entry name" value="HEAT_type_2"/>
</dbReference>
<sequence length="731" mass="83581">DSKEQQGKEKNLRDANQHETIMGTFEDIYAVKTPINVKNIFKTCKEFGRKVLVFGRAGIVDIVAKECFSRDLSEEDKSLFKDLLNKSKVLWLLDGYDEIVQNVPSHLQCVFEQLLNTPHHIVTSRPYFNTLSCSVQVEIVGFTDENIIKYVEVFFNQLRDKFPNALFEGQKVLKFLRLNPRIWGIAHIPVNLELICSIWSEKDWSETTNLTMTTLYENMTVWLCRRYLARKITSIQISKMELYEKCHPELTFLETLAFEGMTSNTIILRKELLQKVIHNIGCLSDIYSDALHIGILKSFDNRQTGNKIQLEKHHYFVHLSFQEFFAARHLVRLLNSTTRDIAIQFIQTHKYEKRLQLVFIFASGLLIQSENTQSIHTFWDTIFGDPHDLVGIRHMQLVTVCLDETQCDCTVPYRSQSISLLLNWIRFAFNQNNFQLQGSIAMIINSSSKIQNLPEVQIEFASLLKTEAEEHKGHIATFIRRLNITDPHNQLLESLLLQLEDNDADIRATACNALGAMREKASTSQVTDRLVVALGDRDEDVRANACRAIGKMGEKAATSQVIDRLLVALGDQNYEVRRSACSVLEKMGEKAATRQVIDRLVVALDDLVDSIRGTDLMGAGTLLEFFSYALQWFPGADAREAEGMQKSNVYDGIDGTSSKLFQLLIRTPDWRWLPIFVECCLMEEVAVMVIGDRVIMHLERVAVETRIVNSELLSELCKAFDAFGLKVLDCR</sequence>
<proteinExistence type="predicted"/>
<dbReference type="AlphaFoldDB" id="A0A8S2R3A7"/>
<dbReference type="Proteomes" id="UP000681967">
    <property type="component" value="Unassembled WGS sequence"/>
</dbReference>
<dbReference type="Gene3D" id="3.40.50.300">
    <property type="entry name" value="P-loop containing nucleotide triphosphate hydrolases"/>
    <property type="match status" value="1"/>
</dbReference>
<accession>A0A8S2R3A7</accession>
<feature type="repeat" description="HEAT" evidence="1">
    <location>
        <begin position="491"/>
        <end position="529"/>
    </location>
</feature>
<evidence type="ECO:0000256" key="1">
    <source>
        <dbReference type="PROSITE-ProRule" id="PRU00103"/>
    </source>
</evidence>
<organism evidence="2 3">
    <name type="scientific">Rotaria magnacalcarata</name>
    <dbReference type="NCBI Taxonomy" id="392030"/>
    <lineage>
        <taxon>Eukaryota</taxon>
        <taxon>Metazoa</taxon>
        <taxon>Spiralia</taxon>
        <taxon>Gnathifera</taxon>
        <taxon>Rotifera</taxon>
        <taxon>Eurotatoria</taxon>
        <taxon>Bdelloidea</taxon>
        <taxon>Philodinida</taxon>
        <taxon>Philodinidae</taxon>
        <taxon>Rotaria</taxon>
    </lineage>
</organism>
<dbReference type="PANTHER" id="PTHR46312">
    <property type="entry name" value="NACHT DOMAIN-CONTAINING PROTEIN"/>
    <property type="match status" value="1"/>
</dbReference>
<dbReference type="InterPro" id="IPR027417">
    <property type="entry name" value="P-loop_NTPase"/>
</dbReference>
<name>A0A8S2R3A7_9BILA</name>
<reference evidence="2" key="1">
    <citation type="submission" date="2021-02" db="EMBL/GenBank/DDBJ databases">
        <authorList>
            <person name="Nowell W R."/>
        </authorList>
    </citation>
    <scope>NUCLEOTIDE SEQUENCE</scope>
</reference>
<dbReference type="Pfam" id="PF13646">
    <property type="entry name" value="HEAT_2"/>
    <property type="match status" value="1"/>
</dbReference>
<dbReference type="InterPro" id="IPR016024">
    <property type="entry name" value="ARM-type_fold"/>
</dbReference>